<feature type="transmembrane region" description="Helical" evidence="7">
    <location>
        <begin position="110"/>
        <end position="129"/>
    </location>
</feature>
<evidence type="ECO:0000256" key="1">
    <source>
        <dbReference type="ARBA" id="ARBA00004651"/>
    </source>
</evidence>
<evidence type="ECO:0000256" key="7">
    <source>
        <dbReference type="SAM" id="Phobius"/>
    </source>
</evidence>
<sequence length="298" mass="30492">MVYVDGTSGRLPRRGLGDIAGRMLGSVPPTGLLLGGIISVQFGAALAKGLFPLVGAAGSAGVRLFFAAAVLLAVWRPRTRLTRRQWVVTLGYGSVLGLMNLAFYEALQRLPLGIAVTVEFLGPLAIALAGSRRWLDAVWALLAGGGVVLLADLGGDISLPGILFALAAAVCWASYILLGAKLGEATAGGSGLAIGMAVGALVVAPFGVAEAGSALLNPTILIVGFGVALLSSVIPYSLELEALRKIPPRLFGVLMSVEPAVAALAGVLILHETLRPVQWLAILCVVAASAGATWMAKR</sequence>
<dbReference type="Pfam" id="PF00892">
    <property type="entry name" value="EamA"/>
    <property type="match status" value="1"/>
</dbReference>
<feature type="transmembrane region" description="Helical" evidence="7">
    <location>
        <begin position="277"/>
        <end position="296"/>
    </location>
</feature>
<keyword evidence="5 7" id="KW-1133">Transmembrane helix</keyword>
<keyword evidence="6 7" id="KW-0472">Membrane</keyword>
<feature type="transmembrane region" description="Helical" evidence="7">
    <location>
        <begin position="250"/>
        <end position="271"/>
    </location>
</feature>
<evidence type="ECO:0000313" key="9">
    <source>
        <dbReference type="EMBL" id="REH51801.1"/>
    </source>
</evidence>
<accession>A0A3E0HZJ6</accession>
<evidence type="ECO:0000256" key="2">
    <source>
        <dbReference type="ARBA" id="ARBA00007362"/>
    </source>
</evidence>
<feature type="transmembrane region" description="Helical" evidence="7">
    <location>
        <begin position="190"/>
        <end position="209"/>
    </location>
</feature>
<gene>
    <name evidence="9" type="ORF">BCF44_103250</name>
</gene>
<proteinExistence type="inferred from homology"/>
<keyword evidence="3" id="KW-1003">Cell membrane</keyword>
<dbReference type="InterPro" id="IPR037185">
    <property type="entry name" value="EmrE-like"/>
</dbReference>
<evidence type="ECO:0000256" key="6">
    <source>
        <dbReference type="ARBA" id="ARBA00023136"/>
    </source>
</evidence>
<dbReference type="InterPro" id="IPR051258">
    <property type="entry name" value="Diverse_Substrate_Transporter"/>
</dbReference>
<dbReference type="PANTHER" id="PTHR42920">
    <property type="entry name" value="OS03G0707200 PROTEIN-RELATED"/>
    <property type="match status" value="1"/>
</dbReference>
<evidence type="ECO:0000259" key="8">
    <source>
        <dbReference type="Pfam" id="PF00892"/>
    </source>
</evidence>
<evidence type="ECO:0000313" key="10">
    <source>
        <dbReference type="Proteomes" id="UP000256269"/>
    </source>
</evidence>
<dbReference type="InterPro" id="IPR000620">
    <property type="entry name" value="EamA_dom"/>
</dbReference>
<name>A0A3E0HZJ6_9PSEU</name>
<comment type="subcellular location">
    <subcellularLocation>
        <location evidence="1">Cell membrane</location>
        <topology evidence="1">Multi-pass membrane protein</topology>
    </subcellularLocation>
</comment>
<evidence type="ECO:0000256" key="5">
    <source>
        <dbReference type="ARBA" id="ARBA00022989"/>
    </source>
</evidence>
<dbReference type="GO" id="GO:0005886">
    <property type="term" value="C:plasma membrane"/>
    <property type="evidence" value="ECO:0007669"/>
    <property type="project" value="UniProtKB-SubCell"/>
</dbReference>
<keyword evidence="10" id="KW-1185">Reference proteome</keyword>
<feature type="transmembrane region" description="Helical" evidence="7">
    <location>
        <begin position="23"/>
        <end position="44"/>
    </location>
</feature>
<reference evidence="9 10" key="1">
    <citation type="submission" date="2018-08" db="EMBL/GenBank/DDBJ databases">
        <title>Genomic Encyclopedia of Archaeal and Bacterial Type Strains, Phase II (KMG-II): from individual species to whole genera.</title>
        <authorList>
            <person name="Goeker M."/>
        </authorList>
    </citation>
    <scope>NUCLEOTIDE SEQUENCE [LARGE SCALE GENOMIC DNA]</scope>
    <source>
        <strain evidence="9 10">DSM 45791</strain>
    </source>
</reference>
<comment type="similarity">
    <text evidence="2">Belongs to the EamA transporter family.</text>
</comment>
<feature type="transmembrane region" description="Helical" evidence="7">
    <location>
        <begin position="157"/>
        <end position="178"/>
    </location>
</feature>
<dbReference type="Proteomes" id="UP000256269">
    <property type="component" value="Unassembled WGS sequence"/>
</dbReference>
<dbReference type="EMBL" id="QUNO01000003">
    <property type="protein sequence ID" value="REH51801.1"/>
    <property type="molecule type" value="Genomic_DNA"/>
</dbReference>
<dbReference type="PANTHER" id="PTHR42920:SF11">
    <property type="entry name" value="INNER MEMBRANE PROTEIN YTFF"/>
    <property type="match status" value="1"/>
</dbReference>
<dbReference type="AlphaFoldDB" id="A0A3E0HZJ6"/>
<evidence type="ECO:0000256" key="3">
    <source>
        <dbReference type="ARBA" id="ARBA00022475"/>
    </source>
</evidence>
<keyword evidence="4 7" id="KW-0812">Transmembrane</keyword>
<feature type="transmembrane region" description="Helical" evidence="7">
    <location>
        <begin position="215"/>
        <end position="238"/>
    </location>
</feature>
<feature type="domain" description="EamA" evidence="8">
    <location>
        <begin position="160"/>
        <end position="290"/>
    </location>
</feature>
<organism evidence="9 10">
    <name type="scientific">Kutzneria buriramensis</name>
    <dbReference type="NCBI Taxonomy" id="1045776"/>
    <lineage>
        <taxon>Bacteria</taxon>
        <taxon>Bacillati</taxon>
        <taxon>Actinomycetota</taxon>
        <taxon>Actinomycetes</taxon>
        <taxon>Pseudonocardiales</taxon>
        <taxon>Pseudonocardiaceae</taxon>
        <taxon>Kutzneria</taxon>
    </lineage>
</organism>
<dbReference type="SUPFAM" id="SSF103481">
    <property type="entry name" value="Multidrug resistance efflux transporter EmrE"/>
    <property type="match status" value="2"/>
</dbReference>
<comment type="caution">
    <text evidence="9">The sequence shown here is derived from an EMBL/GenBank/DDBJ whole genome shotgun (WGS) entry which is preliminary data.</text>
</comment>
<feature type="transmembrane region" description="Helical" evidence="7">
    <location>
        <begin position="134"/>
        <end position="151"/>
    </location>
</feature>
<feature type="transmembrane region" description="Helical" evidence="7">
    <location>
        <begin position="86"/>
        <end position="104"/>
    </location>
</feature>
<evidence type="ECO:0000256" key="4">
    <source>
        <dbReference type="ARBA" id="ARBA00022692"/>
    </source>
</evidence>
<protein>
    <submittedName>
        <fullName evidence="9">Inner membrane transporter RhtA</fullName>
    </submittedName>
</protein>
<feature type="transmembrane region" description="Helical" evidence="7">
    <location>
        <begin position="50"/>
        <end position="74"/>
    </location>
</feature>